<keyword evidence="4" id="KW-0408">Iron</keyword>
<dbReference type="Gene3D" id="3.60.130.10">
    <property type="entry name" value="Clavaminate synthase-like"/>
    <property type="match status" value="1"/>
</dbReference>
<dbReference type="Pfam" id="PF02668">
    <property type="entry name" value="TauD"/>
    <property type="match status" value="1"/>
</dbReference>
<evidence type="ECO:0000256" key="4">
    <source>
        <dbReference type="ARBA" id="ARBA00023004"/>
    </source>
</evidence>
<dbReference type="SUPFAM" id="SSF51197">
    <property type="entry name" value="Clavaminate synthase-like"/>
    <property type="match status" value="1"/>
</dbReference>
<dbReference type="InterPro" id="IPR003819">
    <property type="entry name" value="TauD/TfdA-like"/>
</dbReference>
<organism evidence="6 7">
    <name type="scientific">Micromonospora chalcea</name>
    <dbReference type="NCBI Taxonomy" id="1874"/>
    <lineage>
        <taxon>Bacteria</taxon>
        <taxon>Bacillati</taxon>
        <taxon>Actinomycetota</taxon>
        <taxon>Actinomycetes</taxon>
        <taxon>Micromonosporales</taxon>
        <taxon>Micromonosporaceae</taxon>
        <taxon>Micromonospora</taxon>
    </lineage>
</organism>
<keyword evidence="2" id="KW-0479">Metal-binding</keyword>
<dbReference type="EMBL" id="QGTA01000180">
    <property type="protein sequence ID" value="RQW92827.1"/>
    <property type="molecule type" value="Genomic_DNA"/>
</dbReference>
<dbReference type="RefSeq" id="WP_082930898.1">
    <property type="nucleotide sequence ID" value="NZ_CBDRBH010000009.1"/>
</dbReference>
<evidence type="ECO:0000256" key="2">
    <source>
        <dbReference type="ARBA" id="ARBA00022723"/>
    </source>
</evidence>
<keyword evidence="3" id="KW-0560">Oxidoreductase</keyword>
<dbReference type="Proteomes" id="UP000274694">
    <property type="component" value="Unassembled WGS sequence"/>
</dbReference>
<gene>
    <name evidence="6" type="ORF">DLJ60_13335</name>
</gene>
<dbReference type="GeneID" id="91356421"/>
<accession>A0ABX9Y3R3</accession>
<evidence type="ECO:0000313" key="7">
    <source>
        <dbReference type="Proteomes" id="UP000274694"/>
    </source>
</evidence>
<evidence type="ECO:0000313" key="6">
    <source>
        <dbReference type="EMBL" id="RQW92827.1"/>
    </source>
</evidence>
<sequence length="329" mass="36443">MTTTSDRSTRGAQGLRLDLADDERTALRALAEELVAASPRLLDDLSWVTQARQASCRMPLRLMETLRDFRSDAGATGSLVLAGLPVDERDLPSTPTVRESVERATTVPAVLAMLVGLHLGEVIAYRSEKSGALVQNVVPVRGLEDSQSNAGSVPLEFHVENAFHRERPDYVGLLCLRNDHAKRAGTLVTCIRQALPLIEETDRKVLREPRFVTAPPPSFRQGDRTTPHAVLTGSVEDSNICLDLNATTALDEEAGEVMARLKRILTDVSTPLVLQTGMMALIDNRLVLHGRSEFTPRFDGRDRWLHRVYVHLDNRRSREFRDDAGAVLN</sequence>
<name>A0ABX9Y3R3_MICCH</name>
<comment type="similarity">
    <text evidence="1">Belongs to the clavaminate synthase family.</text>
</comment>
<protein>
    <submittedName>
        <fullName evidence="6">Clavaminate synthase</fullName>
    </submittedName>
</protein>
<evidence type="ECO:0000256" key="1">
    <source>
        <dbReference type="ARBA" id="ARBA00008425"/>
    </source>
</evidence>
<dbReference type="PIRSF" id="PIRSF019543">
    <property type="entry name" value="Clavaminate_syn"/>
    <property type="match status" value="1"/>
</dbReference>
<proteinExistence type="inferred from homology"/>
<comment type="caution">
    <text evidence="6">The sequence shown here is derived from an EMBL/GenBank/DDBJ whole genome shotgun (WGS) entry which is preliminary data.</text>
</comment>
<evidence type="ECO:0000259" key="5">
    <source>
        <dbReference type="Pfam" id="PF02668"/>
    </source>
</evidence>
<evidence type="ECO:0000256" key="3">
    <source>
        <dbReference type="ARBA" id="ARBA00023002"/>
    </source>
</evidence>
<dbReference type="InterPro" id="IPR014503">
    <property type="entry name" value="Clavaminate_syn-like"/>
</dbReference>
<dbReference type="InterPro" id="IPR042098">
    <property type="entry name" value="TauD-like_sf"/>
</dbReference>
<reference evidence="6 7" key="1">
    <citation type="submission" date="2018-05" db="EMBL/GenBank/DDBJ databases">
        <title>Micromonospora from Atacama Desert.</title>
        <authorList>
            <person name="Carro L."/>
            <person name="Goodfellow M."/>
            <person name="Klenk H.-P."/>
        </authorList>
    </citation>
    <scope>NUCLEOTIDE SEQUENCE [LARGE SCALE GENOMIC DNA]</scope>
    <source>
        <strain evidence="6 7">LB41</strain>
    </source>
</reference>
<feature type="domain" description="TauD/TfdA-like" evidence="5">
    <location>
        <begin position="140"/>
        <end position="309"/>
    </location>
</feature>
<keyword evidence="7" id="KW-1185">Reference proteome</keyword>